<dbReference type="PANTHER" id="PTHR37833">
    <property type="entry name" value="LIPOPROTEIN-RELATED"/>
    <property type="match status" value="1"/>
</dbReference>
<evidence type="ECO:0000256" key="1">
    <source>
        <dbReference type="SAM" id="SignalP"/>
    </source>
</evidence>
<evidence type="ECO:0000313" key="3">
    <source>
        <dbReference type="Proteomes" id="UP000251545"/>
    </source>
</evidence>
<comment type="caution">
    <text evidence="2">The sequence shown here is derived from an EMBL/GenBank/DDBJ whole genome shotgun (WGS) entry which is preliminary data.</text>
</comment>
<dbReference type="EMBL" id="PVEO01000007">
    <property type="protein sequence ID" value="PQV47251.1"/>
    <property type="molecule type" value="Genomic_DNA"/>
</dbReference>
<keyword evidence="1" id="KW-0732">Signal</keyword>
<feature type="chain" id="PRO_5016702405" evidence="1">
    <location>
        <begin position="33"/>
        <end position="147"/>
    </location>
</feature>
<dbReference type="Gene3D" id="2.60.40.10">
    <property type="entry name" value="Immunoglobulins"/>
    <property type="match status" value="1"/>
</dbReference>
<feature type="signal peptide" evidence="1">
    <location>
        <begin position="1"/>
        <end position="32"/>
    </location>
</feature>
<organism evidence="2 3">
    <name type="scientific">Jejuia pallidilutea</name>
    <dbReference type="NCBI Taxonomy" id="504487"/>
    <lineage>
        <taxon>Bacteria</taxon>
        <taxon>Pseudomonadati</taxon>
        <taxon>Bacteroidota</taxon>
        <taxon>Flavobacteriia</taxon>
        <taxon>Flavobacteriales</taxon>
        <taxon>Flavobacteriaceae</taxon>
        <taxon>Jejuia</taxon>
    </lineage>
</organism>
<accession>A0A362XAA8</accession>
<dbReference type="PANTHER" id="PTHR37833:SF1">
    <property type="entry name" value="SIGNAL PEPTIDE PROTEIN"/>
    <property type="match status" value="1"/>
</dbReference>
<dbReference type="RefSeq" id="WP_105474286.1">
    <property type="nucleotide sequence ID" value="NZ_PVEO01000007.1"/>
</dbReference>
<dbReference type="Proteomes" id="UP000251545">
    <property type="component" value="Unassembled WGS sequence"/>
</dbReference>
<dbReference type="InterPro" id="IPR013783">
    <property type="entry name" value="Ig-like_fold"/>
</dbReference>
<proteinExistence type="predicted"/>
<evidence type="ECO:0000313" key="2">
    <source>
        <dbReference type="EMBL" id="PQV47251.1"/>
    </source>
</evidence>
<gene>
    <name evidence="2" type="ORF">CLV33_10733</name>
</gene>
<dbReference type="AlphaFoldDB" id="A0A362XAA8"/>
<protein>
    <submittedName>
        <fullName evidence="2">Uncharacterized protein DUF1573</fullName>
    </submittedName>
</protein>
<dbReference type="Pfam" id="PF07610">
    <property type="entry name" value="DUF1573"/>
    <property type="match status" value="1"/>
</dbReference>
<sequence length="147" mass="16501">MTHFKSAQNTVVLHLKTLLLFIFVSNFSFSQAQTFKKDVGIFNFEEDIIDYGTIQQNDNGLKTFKFTNSGTAPIVISNIKTTCGCTVPYYFKTPILPGKSSTINIKYATNRVGKFSKSIMVISNADTPQKRLQIKGNIIYKNTVTLK</sequence>
<name>A0A362XAA8_9FLAO</name>
<dbReference type="InterPro" id="IPR011467">
    <property type="entry name" value="DUF1573"/>
</dbReference>
<reference evidence="2 3" key="1">
    <citation type="submission" date="2018-02" db="EMBL/GenBank/DDBJ databases">
        <title>Genomic Encyclopedia of Archaeal and Bacterial Type Strains, Phase II (KMG-II): from individual species to whole genera.</title>
        <authorList>
            <person name="Goeker M."/>
        </authorList>
    </citation>
    <scope>NUCLEOTIDE SEQUENCE [LARGE SCALE GENOMIC DNA]</scope>
    <source>
        <strain evidence="2 3">DSM 21165</strain>
    </source>
</reference>